<dbReference type="Pfam" id="PF17817">
    <property type="entry name" value="PDZ_5"/>
    <property type="match status" value="1"/>
</dbReference>
<dbReference type="CDD" id="cd09512">
    <property type="entry name" value="SAM_Neurabin-like"/>
    <property type="match status" value="1"/>
</dbReference>
<dbReference type="GeneID" id="106485025"/>
<dbReference type="InterPro" id="IPR040645">
    <property type="entry name" value="Neurabin-1/2_PDZ"/>
</dbReference>
<dbReference type="SUPFAM" id="SSF47769">
    <property type="entry name" value="SAM/Pointed domain"/>
    <property type="match status" value="1"/>
</dbReference>
<feature type="compositionally biased region" description="Low complexity" evidence="12">
    <location>
        <begin position="1067"/>
        <end position="1079"/>
    </location>
</feature>
<proteinExistence type="predicted"/>
<dbReference type="PROSITE" id="PS50106">
    <property type="entry name" value="PDZ"/>
    <property type="match status" value="1"/>
</dbReference>
<dbReference type="Gene3D" id="2.30.42.10">
    <property type="match status" value="1"/>
</dbReference>
<feature type="compositionally biased region" description="Basic and acidic residues" evidence="12">
    <location>
        <begin position="1082"/>
        <end position="1100"/>
    </location>
</feature>
<evidence type="ECO:0000256" key="3">
    <source>
        <dbReference type="ARBA" id="ARBA00022490"/>
    </source>
</evidence>
<feature type="compositionally biased region" description="Acidic residues" evidence="12">
    <location>
        <begin position="302"/>
        <end position="313"/>
    </location>
</feature>
<dbReference type="Pfam" id="PF00595">
    <property type="entry name" value="PDZ"/>
    <property type="match status" value="1"/>
</dbReference>
<gene>
    <name evidence="16" type="primary">PPP1R9B</name>
</gene>
<dbReference type="PANTHER" id="PTHR16154:SF24">
    <property type="entry name" value="NEURABIN-2"/>
    <property type="match status" value="1"/>
</dbReference>
<dbReference type="InterPro" id="IPR001478">
    <property type="entry name" value="PDZ"/>
</dbReference>
<comment type="subcellular location">
    <subcellularLocation>
        <location evidence="1">Cytoplasm</location>
        <location evidence="1">Cytoskeleton</location>
    </subcellularLocation>
    <subcellularLocation>
        <location evidence="11">Synapse</location>
    </subcellularLocation>
</comment>
<feature type="domain" description="SAM" evidence="13">
    <location>
        <begin position="1251"/>
        <end position="1314"/>
    </location>
</feature>
<dbReference type="PROSITE" id="PS50105">
    <property type="entry name" value="SAM_DOMAIN"/>
    <property type="match status" value="1"/>
</dbReference>
<dbReference type="InterPro" id="IPR001660">
    <property type="entry name" value="SAM"/>
</dbReference>
<feature type="compositionally biased region" description="Basic and acidic residues" evidence="12">
    <location>
        <begin position="349"/>
        <end position="360"/>
    </location>
</feature>
<evidence type="ECO:0000313" key="16">
    <source>
        <dbReference type="RefSeq" id="XP_067167891.1"/>
    </source>
</evidence>
<dbReference type="RefSeq" id="XP_067167891.1">
    <property type="nucleotide sequence ID" value="XM_067311790.1"/>
</dbReference>
<feature type="region of interest" description="Disordered" evidence="12">
    <location>
        <begin position="614"/>
        <end position="633"/>
    </location>
</feature>
<dbReference type="SMART" id="SM00228">
    <property type="entry name" value="PDZ"/>
    <property type="match status" value="1"/>
</dbReference>
<feature type="region of interest" description="Disordered" evidence="12">
    <location>
        <begin position="958"/>
        <end position="1230"/>
    </location>
</feature>
<dbReference type="CDD" id="cd06790">
    <property type="entry name" value="PDZ_neurabin-like"/>
    <property type="match status" value="1"/>
</dbReference>
<feature type="compositionally biased region" description="Basic and acidic residues" evidence="12">
    <location>
        <begin position="48"/>
        <end position="59"/>
    </location>
</feature>
<feature type="compositionally biased region" description="Low complexity" evidence="12">
    <location>
        <begin position="1"/>
        <end position="15"/>
    </location>
</feature>
<feature type="region of interest" description="Disordered" evidence="12">
    <location>
        <begin position="1"/>
        <end position="65"/>
    </location>
</feature>
<evidence type="ECO:0000256" key="5">
    <source>
        <dbReference type="ARBA" id="ARBA00022782"/>
    </source>
</evidence>
<feature type="region of interest" description="Disordered" evidence="12">
    <location>
        <begin position="244"/>
        <end position="422"/>
    </location>
</feature>
<keyword evidence="3" id="KW-0963">Cytoplasm</keyword>
<evidence type="ECO:0000256" key="2">
    <source>
        <dbReference type="ARBA" id="ARBA00022473"/>
    </source>
</evidence>
<feature type="domain" description="PDZ" evidence="14">
    <location>
        <begin position="494"/>
        <end position="582"/>
    </location>
</feature>
<dbReference type="Proteomes" id="UP001652627">
    <property type="component" value="Chromosome 28"/>
</dbReference>
<keyword evidence="4" id="KW-0597">Phosphoprotein</keyword>
<feature type="compositionally biased region" description="Low complexity" evidence="12">
    <location>
        <begin position="994"/>
        <end position="1023"/>
    </location>
</feature>
<keyword evidence="10" id="KW-0206">Cytoskeleton</keyword>
<keyword evidence="7" id="KW-0770">Synapse</keyword>
<dbReference type="PANTHER" id="PTHR16154">
    <property type="entry name" value="NEURABIN"/>
    <property type="match status" value="1"/>
</dbReference>
<dbReference type="SUPFAM" id="SSF50156">
    <property type="entry name" value="PDZ domain-like"/>
    <property type="match status" value="1"/>
</dbReference>
<sequence length="1342" mass="145489">MLRTEAASGAAAPGGNAAGPGSGAGTGGLRSASPHRNAYEASIQALKTTKDADGEDAKKARSKKYGSNVHRIKNMFLQMGTAPGAEGACDLAKAKEKPVRLSLPRASSLSETMDQGTLLKLGTSVSERVSRFDSKPDKPFSKLQETRKIFERSLQEKETTNKLLLRKERAGFQDRKLDVVVKFNGSTESLDKLDTEAVSPTVSQLSAVFEKADLRNNLHKTPGKVGPLNSKLVSKRSRVFLQGQDAGKAESRLGDGPALQARLRQAEEEKGPSKGSRPAEKDGGSARGPSVQEVCKIKPVEVEESGESEPEPEAGERAEEPAGEPALPPEPAKGAEALRAEAPVPAGREAGRGAEKHLEGGEEAAYPEEAGKGERADEGDLYDESKKEDFSEADLVDISAYSGLGEDSGGSGLDEDEEADGLYEPESSCVEIPGLSEEEEPVPNRKIQFSTAPIQVFSTYSNEDYDRRNEDVDPMAASAEYELEKRVERLDLFPVELEKDSEGLGISIIGMGAGADMGLEKLGIFVKTVTEGGAAHRDGRIQVNDLIVEVDGTSLVGVTQSFAASVLRNTKGRVRFLIGREKPGEQSEVAQLIQQTLEQERWQREMIEQRYTQYTEEDEETGEYATDEEEEMSPMFPSSEMAIEVFELAENEDTLSPVEMDPEKLVHKFKELQIKHAVTEAEIQQLKRKLQCLEQEKARWRAEKAQLEQSVEENKERMEKLEGYWMEAQNLCQAVDEHLKETQAQYQTLERKYSKAKRLIKEYQQKEIEFLKKETAQRRVLEESELAHKEEIEKLQEKISELEAKLPIPTFPPLPLRGGDETPRQGHLVPPTSPRGHRDSREVRLGAGRGAAADPGPPPAPAASGFLFPPPSPPAAPGPAGWPGSAAPSARPGPAPRRPRPGSARGPAAGGAQDARGARLCLTMSVSKLQDVDEVFDFTAVVPETQRLDSSLQKARARLLAKGRRHRPSRSRLRDSASSTEGEEGPERRGAEGSGSPAAGRRSPGGCSPPASSPLSAASPFSRGTEFSFEASAVRRALGDPEGPSPPLSRYRPLTNASSQEGLAGTPSPKSCHSSDSSPGFARRDARPQRHSEDDSRDMSPPEPASPTVGLDKKTRRKFLDLGVTLRRASSSKSKKEKGSNRLSMGSREAAEGSGRPSGSPFLPFSWFSDSAKGSASPGAASPAGSPRHEGLSPAKSASQESTLSDDSTPPSSSPRLPSGTADTKCSYPYHTLSQSSDEFLDEPPGAAASWTCQQVGQWLESLNLEQYVDEFLAHGVDGPRLLHLDGAKLKALGVGSSQDRAVLKRKLKELSLAVEKERKAQEKAEKQREKQKKRDQEQRRS</sequence>
<evidence type="ECO:0000256" key="10">
    <source>
        <dbReference type="ARBA" id="ARBA00023212"/>
    </source>
</evidence>
<evidence type="ECO:0000259" key="14">
    <source>
        <dbReference type="PROSITE" id="PS50106"/>
    </source>
</evidence>
<protein>
    <submittedName>
        <fullName evidence="16">Neurabin-2</fullName>
    </submittedName>
</protein>
<keyword evidence="15" id="KW-1185">Reference proteome</keyword>
<evidence type="ECO:0000256" key="1">
    <source>
        <dbReference type="ARBA" id="ARBA00004245"/>
    </source>
</evidence>
<evidence type="ECO:0000256" key="6">
    <source>
        <dbReference type="ARBA" id="ARBA00022902"/>
    </source>
</evidence>
<evidence type="ECO:0000313" key="15">
    <source>
        <dbReference type="Proteomes" id="UP001652627"/>
    </source>
</evidence>
<evidence type="ECO:0000256" key="12">
    <source>
        <dbReference type="SAM" id="MobiDB-lite"/>
    </source>
</evidence>
<dbReference type="SMART" id="SM00454">
    <property type="entry name" value="SAM"/>
    <property type="match status" value="1"/>
</dbReference>
<dbReference type="Gene3D" id="1.10.287.1490">
    <property type="match status" value="1"/>
</dbReference>
<feature type="compositionally biased region" description="Gly residues" evidence="12">
    <location>
        <begin position="16"/>
        <end position="28"/>
    </location>
</feature>
<name>A0ABM4FSH2_9AVES</name>
<feature type="compositionally biased region" description="Low complexity" evidence="12">
    <location>
        <begin position="901"/>
        <end position="914"/>
    </location>
</feature>
<organism evidence="15 16">
    <name type="scientific">Apteryx mantelli</name>
    <name type="common">North Island brown kiwi</name>
    <dbReference type="NCBI Taxonomy" id="2696672"/>
    <lineage>
        <taxon>Eukaryota</taxon>
        <taxon>Metazoa</taxon>
        <taxon>Chordata</taxon>
        <taxon>Craniata</taxon>
        <taxon>Vertebrata</taxon>
        <taxon>Euteleostomi</taxon>
        <taxon>Archelosauria</taxon>
        <taxon>Archosauria</taxon>
        <taxon>Dinosauria</taxon>
        <taxon>Saurischia</taxon>
        <taxon>Theropoda</taxon>
        <taxon>Coelurosauria</taxon>
        <taxon>Aves</taxon>
        <taxon>Palaeognathae</taxon>
        <taxon>Apterygiformes</taxon>
        <taxon>Apterygidae</taxon>
        <taxon>Apteryx</taxon>
    </lineage>
</organism>
<evidence type="ECO:0000256" key="4">
    <source>
        <dbReference type="ARBA" id="ARBA00022553"/>
    </source>
</evidence>
<dbReference type="Gene3D" id="1.10.150.50">
    <property type="entry name" value="Transcription Factor, Ets-1"/>
    <property type="match status" value="1"/>
</dbReference>
<feature type="compositionally biased region" description="Basic residues" evidence="12">
    <location>
        <begin position="958"/>
        <end position="971"/>
    </location>
</feature>
<feature type="region of interest" description="Disordered" evidence="12">
    <location>
        <begin position="1317"/>
        <end position="1342"/>
    </location>
</feature>
<evidence type="ECO:0000256" key="11">
    <source>
        <dbReference type="ARBA" id="ARBA00034103"/>
    </source>
</evidence>
<evidence type="ECO:0000256" key="9">
    <source>
        <dbReference type="ARBA" id="ARBA00023203"/>
    </source>
</evidence>
<dbReference type="InterPro" id="IPR043446">
    <property type="entry name" value="Neurabin-like"/>
</dbReference>
<keyword evidence="6" id="KW-0524">Neurogenesis</keyword>
<evidence type="ECO:0000256" key="8">
    <source>
        <dbReference type="ARBA" id="ARBA00023054"/>
    </source>
</evidence>
<keyword evidence="8" id="KW-0175">Coiled coil</keyword>
<feature type="compositionally biased region" description="Low complexity" evidence="12">
    <location>
        <begin position="1171"/>
        <end position="1186"/>
    </location>
</feature>
<feature type="region of interest" description="Disordered" evidence="12">
    <location>
        <begin position="804"/>
        <end position="914"/>
    </location>
</feature>
<feature type="compositionally biased region" description="Low complexity" evidence="12">
    <location>
        <begin position="878"/>
        <end position="890"/>
    </location>
</feature>
<feature type="compositionally biased region" description="Basic and acidic residues" evidence="12">
    <location>
        <begin position="369"/>
        <end position="390"/>
    </location>
</feature>
<keyword evidence="2" id="KW-0217">Developmental protein</keyword>
<evidence type="ECO:0000259" key="13">
    <source>
        <dbReference type="PROSITE" id="PS50105"/>
    </source>
</evidence>
<feature type="compositionally biased region" description="Acidic residues" evidence="12">
    <location>
        <begin position="413"/>
        <end position="422"/>
    </location>
</feature>
<keyword evidence="9" id="KW-0009">Actin-binding</keyword>
<keyword evidence="5" id="KW-0221">Differentiation</keyword>
<dbReference type="InterPro" id="IPR036034">
    <property type="entry name" value="PDZ_sf"/>
</dbReference>
<dbReference type="InterPro" id="IPR013761">
    <property type="entry name" value="SAM/pointed_sf"/>
</dbReference>
<dbReference type="Pfam" id="PF07647">
    <property type="entry name" value="SAM_2"/>
    <property type="match status" value="1"/>
</dbReference>
<feature type="compositionally biased region" description="Acidic residues" evidence="12">
    <location>
        <begin position="615"/>
        <end position="632"/>
    </location>
</feature>
<reference evidence="16" key="1">
    <citation type="submission" date="2025-08" db="UniProtKB">
        <authorList>
            <consortium name="RefSeq"/>
        </authorList>
    </citation>
    <scope>IDENTIFICATION</scope>
    <source>
        <tissue evidence="16">Blood</tissue>
    </source>
</reference>
<feature type="compositionally biased region" description="Basic and acidic residues" evidence="12">
    <location>
        <begin position="264"/>
        <end position="284"/>
    </location>
</feature>
<evidence type="ECO:0000256" key="7">
    <source>
        <dbReference type="ARBA" id="ARBA00023018"/>
    </source>
</evidence>
<accession>A0ABM4FSH2</accession>
<feature type="compositionally biased region" description="Low complexity" evidence="12">
    <location>
        <begin position="1202"/>
        <end position="1219"/>
    </location>
</feature>
<feature type="compositionally biased region" description="Pro residues" evidence="12">
    <location>
        <begin position="868"/>
        <end position="877"/>
    </location>
</feature>